<sequence length="748" mass="82482">MYQTYTDDIPLELTSSMYSPLAANDAENDQPAHQEAVFLDGKTTRPIRRPLLTVSWAVGALGAASLASITFVINTVVLIWALKKFKFEHGVAKVFAGDCHQAETINTLIHLAVNALSTTLLSGSNYCMQILCAPTRKEIDEAHAKNRWLDIGVPSMRNLETVAARKVVIWWLLGLSSIPLHLMYNSVFFSTIAANEYDAVFAYESFIEGGPQGLYSKAQFANIEDIQAQAKTWDRLEPIACINSYATEFLSTRRNLVAVIQPKTSPDGTPLRSMSGNGSVERVISHTFRFDNQKPGTFDFYNWICDAPDGNTRYGLGASEMSSSYPCSLKLSKIRTHSDRWHSNGWDIKYCLSEPVKGECSLNFSLSIVVIVIICNFGKSLLMFLVAFGIRDTPLITIGDAVDSFLNSNDPTTDEMCLISKDAIKTKECEHYHRGLIDFNEEAFRGKKGYSLSIGGKADPIKYRPNVKRWFNAASGPRWWGCALLFYFCLVTVSILFGYGILMANDKNTRDFSFKDLIDMGIGAVHPTTLISGLRLHSIGGTTLMASVLMTNVSQPILSFFYLLSNGIFTSMLLADEWSHFAHERKALRLSKPKLGQRSTYFLQLPYRYAIPLLVLSGVLHWSVSQSIFLAQVASFDKTGKLVDPAAISTCGYSPIAILITIVLGCCLAASMTLLGLRRYKPGIPLAGSCSAAISAACHGRSDVDTTAPLQWGVTSKEGEEIGHCAFSDHDVHLPTEGALYAGLRKRI</sequence>
<dbReference type="Pfam" id="PF20163">
    <property type="entry name" value="DUF6536"/>
    <property type="match status" value="1"/>
</dbReference>
<dbReference type="PANTHER" id="PTHR35395:SF1">
    <property type="entry name" value="DUF6536 DOMAIN-CONTAINING PROTEIN"/>
    <property type="match status" value="1"/>
</dbReference>
<keyword evidence="1" id="KW-0472">Membrane</keyword>
<feature type="transmembrane region" description="Helical" evidence="1">
    <location>
        <begin position="557"/>
        <end position="575"/>
    </location>
</feature>
<feature type="transmembrane region" description="Helical" evidence="1">
    <location>
        <begin position="653"/>
        <end position="677"/>
    </location>
</feature>
<name>U1FZI8_ENDPU</name>
<accession>U1FZI8</accession>
<feature type="transmembrane region" description="Helical" evidence="1">
    <location>
        <begin position="56"/>
        <end position="82"/>
    </location>
</feature>
<gene>
    <name evidence="3" type="ORF">EPUS_08781</name>
</gene>
<dbReference type="OrthoDB" id="5429634at2759"/>
<dbReference type="OMA" id="DPYRWIC"/>
<keyword evidence="4" id="KW-1185">Reference proteome</keyword>
<feature type="transmembrane region" description="Helical" evidence="1">
    <location>
        <begin position="364"/>
        <end position="388"/>
    </location>
</feature>
<dbReference type="EMBL" id="KE721322">
    <property type="protein sequence ID" value="ERF70357.1"/>
    <property type="molecule type" value="Genomic_DNA"/>
</dbReference>
<feature type="transmembrane region" description="Helical" evidence="1">
    <location>
        <begin position="479"/>
        <end position="502"/>
    </location>
</feature>
<dbReference type="eggNOG" id="ENOG502RYAY">
    <property type="taxonomic scope" value="Eukaryota"/>
</dbReference>
<evidence type="ECO:0000313" key="3">
    <source>
        <dbReference type="EMBL" id="ERF70357.1"/>
    </source>
</evidence>
<feature type="transmembrane region" description="Helical" evidence="1">
    <location>
        <begin position="609"/>
        <end position="633"/>
    </location>
</feature>
<reference evidence="4" key="1">
    <citation type="journal article" date="2014" name="BMC Genomics">
        <title>Genome characteristics reveal the impact of lichenization on lichen-forming fungus Endocarpon pusillum Hedwig (Verrucariales, Ascomycota).</title>
        <authorList>
            <person name="Wang Y.-Y."/>
            <person name="Liu B."/>
            <person name="Zhang X.-Y."/>
            <person name="Zhou Q.-M."/>
            <person name="Zhang T."/>
            <person name="Li H."/>
            <person name="Yu Y.-F."/>
            <person name="Zhang X.-L."/>
            <person name="Hao X.-Y."/>
            <person name="Wang M."/>
            <person name="Wang L."/>
            <person name="Wei J.-C."/>
        </authorList>
    </citation>
    <scope>NUCLEOTIDE SEQUENCE [LARGE SCALE GENOMIC DNA]</scope>
    <source>
        <strain evidence="4">Z07020 / HMAS-L-300199</strain>
    </source>
</reference>
<evidence type="ECO:0000313" key="4">
    <source>
        <dbReference type="Proteomes" id="UP000019373"/>
    </source>
</evidence>
<dbReference type="InterPro" id="IPR046623">
    <property type="entry name" value="DUF6536"/>
</dbReference>
<dbReference type="RefSeq" id="XP_007803988.1">
    <property type="nucleotide sequence ID" value="XM_007805797.1"/>
</dbReference>
<dbReference type="PANTHER" id="PTHR35395">
    <property type="entry name" value="DUF6536 DOMAIN-CONTAINING PROTEIN"/>
    <property type="match status" value="1"/>
</dbReference>
<feature type="domain" description="DUF6536" evidence="2">
    <location>
        <begin position="56"/>
        <end position="207"/>
    </location>
</feature>
<dbReference type="Proteomes" id="UP000019373">
    <property type="component" value="Unassembled WGS sequence"/>
</dbReference>
<keyword evidence="1" id="KW-0812">Transmembrane</keyword>
<evidence type="ECO:0000256" key="1">
    <source>
        <dbReference type="SAM" id="Phobius"/>
    </source>
</evidence>
<proteinExistence type="predicted"/>
<keyword evidence="1" id="KW-1133">Transmembrane helix</keyword>
<organism evidence="3 4">
    <name type="scientific">Endocarpon pusillum (strain Z07020 / HMAS-L-300199)</name>
    <name type="common">Lichen-forming fungus</name>
    <dbReference type="NCBI Taxonomy" id="1263415"/>
    <lineage>
        <taxon>Eukaryota</taxon>
        <taxon>Fungi</taxon>
        <taxon>Dikarya</taxon>
        <taxon>Ascomycota</taxon>
        <taxon>Pezizomycotina</taxon>
        <taxon>Eurotiomycetes</taxon>
        <taxon>Chaetothyriomycetidae</taxon>
        <taxon>Verrucariales</taxon>
        <taxon>Verrucariaceae</taxon>
        <taxon>Endocarpon</taxon>
    </lineage>
</organism>
<evidence type="ECO:0000259" key="2">
    <source>
        <dbReference type="Pfam" id="PF20163"/>
    </source>
</evidence>
<dbReference type="AlphaFoldDB" id="U1FZI8"/>
<dbReference type="GeneID" id="19243624"/>
<feature type="transmembrane region" description="Helical" evidence="1">
    <location>
        <begin position="167"/>
        <end position="184"/>
    </location>
</feature>
<protein>
    <recommendedName>
        <fullName evidence="2">DUF6536 domain-containing protein</fullName>
    </recommendedName>
</protein>
<dbReference type="HOGENOM" id="CLU_010112_0_0_1"/>